<feature type="transmembrane region" description="Helical" evidence="1">
    <location>
        <begin position="101"/>
        <end position="117"/>
    </location>
</feature>
<dbReference type="EMBL" id="KQ965742">
    <property type="protein sequence ID" value="KXS18513.1"/>
    <property type="molecule type" value="Genomic_DNA"/>
</dbReference>
<accession>A0A139APS6</accession>
<keyword evidence="1" id="KW-0472">Membrane</keyword>
<proteinExistence type="predicted"/>
<dbReference type="AlphaFoldDB" id="A0A139APS6"/>
<evidence type="ECO:0000313" key="3">
    <source>
        <dbReference type="Proteomes" id="UP000070544"/>
    </source>
</evidence>
<dbReference type="Pfam" id="PF10315">
    <property type="entry name" value="Aim19"/>
    <property type="match status" value="1"/>
</dbReference>
<protein>
    <submittedName>
        <fullName evidence="2">Uncharacterized protein</fullName>
    </submittedName>
</protein>
<evidence type="ECO:0000313" key="2">
    <source>
        <dbReference type="EMBL" id="KXS18513.1"/>
    </source>
</evidence>
<sequence length="148" mass="15985">MTSTNSHQSALPTKSANSPTNDWIPVSSWFPRGSKDLSASPVPAYIAAVASIANATSELSPIRPPPTQALGFLPSFWFGVTFALGGVVMHRGDTSNGASMVMAWSSLFTLLNLYPALKARQPRPLALTGIVWCNLFVYGPRTWDYHFG</sequence>
<keyword evidence="3" id="KW-1185">Reference proteome</keyword>
<feature type="transmembrane region" description="Helical" evidence="1">
    <location>
        <begin position="69"/>
        <end position="89"/>
    </location>
</feature>
<evidence type="ECO:0000256" key="1">
    <source>
        <dbReference type="SAM" id="Phobius"/>
    </source>
</evidence>
<gene>
    <name evidence="2" type="ORF">M427DRAFT_212088</name>
</gene>
<dbReference type="InterPro" id="IPR019419">
    <property type="entry name" value="AIM19"/>
</dbReference>
<dbReference type="OrthoDB" id="5554402at2759"/>
<keyword evidence="1" id="KW-1133">Transmembrane helix</keyword>
<keyword evidence="1" id="KW-0812">Transmembrane</keyword>
<organism evidence="2 3">
    <name type="scientific">Gonapodya prolifera (strain JEL478)</name>
    <name type="common">Monoblepharis prolifera</name>
    <dbReference type="NCBI Taxonomy" id="1344416"/>
    <lineage>
        <taxon>Eukaryota</taxon>
        <taxon>Fungi</taxon>
        <taxon>Fungi incertae sedis</taxon>
        <taxon>Chytridiomycota</taxon>
        <taxon>Chytridiomycota incertae sedis</taxon>
        <taxon>Monoblepharidomycetes</taxon>
        <taxon>Monoblepharidales</taxon>
        <taxon>Gonapodyaceae</taxon>
        <taxon>Gonapodya</taxon>
    </lineage>
</organism>
<name>A0A139APS6_GONPJ</name>
<dbReference type="Proteomes" id="UP000070544">
    <property type="component" value="Unassembled WGS sequence"/>
</dbReference>
<reference evidence="2 3" key="1">
    <citation type="journal article" date="2015" name="Genome Biol. Evol.">
        <title>Phylogenomic analyses indicate that early fungi evolved digesting cell walls of algal ancestors of land plants.</title>
        <authorList>
            <person name="Chang Y."/>
            <person name="Wang S."/>
            <person name="Sekimoto S."/>
            <person name="Aerts A.L."/>
            <person name="Choi C."/>
            <person name="Clum A."/>
            <person name="LaButti K.M."/>
            <person name="Lindquist E.A."/>
            <person name="Yee Ngan C."/>
            <person name="Ohm R.A."/>
            <person name="Salamov A.A."/>
            <person name="Grigoriev I.V."/>
            <person name="Spatafora J.W."/>
            <person name="Berbee M.L."/>
        </authorList>
    </citation>
    <scope>NUCLEOTIDE SEQUENCE [LARGE SCALE GENOMIC DNA]</scope>
    <source>
        <strain evidence="2 3">JEL478</strain>
    </source>
</reference>